<dbReference type="Gene3D" id="2.60.40.1180">
    <property type="entry name" value="Golgi alpha-mannosidase II"/>
    <property type="match status" value="1"/>
</dbReference>
<dbReference type="InterPro" id="IPR011013">
    <property type="entry name" value="Gal_mutarotase_sf_dom"/>
</dbReference>
<dbReference type="InterPro" id="IPR048395">
    <property type="entry name" value="Glyco_hydro_31_C"/>
</dbReference>
<comment type="similarity">
    <text evidence="1 2">Belongs to the glycosyl hydrolase 31 family.</text>
</comment>
<dbReference type="SUPFAM" id="SSF74650">
    <property type="entry name" value="Galactose mutarotase-like"/>
    <property type="match status" value="1"/>
</dbReference>
<keyword evidence="2" id="KW-0326">Glycosidase</keyword>
<evidence type="ECO:0000313" key="5">
    <source>
        <dbReference type="EMBL" id="MBK8571920.1"/>
    </source>
</evidence>
<accession>A0A936F180</accession>
<keyword evidence="2 5" id="KW-0378">Hydrolase</keyword>
<dbReference type="SUPFAM" id="SSF51011">
    <property type="entry name" value="Glycosyl hydrolase domain"/>
    <property type="match status" value="1"/>
</dbReference>
<dbReference type="CDD" id="cd14752">
    <property type="entry name" value="GH31_N"/>
    <property type="match status" value="1"/>
</dbReference>
<proteinExistence type="inferred from homology"/>
<dbReference type="InterPro" id="IPR000322">
    <property type="entry name" value="Glyco_hydro_31_TIM"/>
</dbReference>
<gene>
    <name evidence="5" type="ORF">IPN91_04580</name>
</gene>
<dbReference type="Gene3D" id="3.20.20.80">
    <property type="entry name" value="Glycosidases"/>
    <property type="match status" value="1"/>
</dbReference>
<dbReference type="EMBL" id="JADKCH010000002">
    <property type="protein sequence ID" value="MBK8571920.1"/>
    <property type="molecule type" value="Genomic_DNA"/>
</dbReference>
<dbReference type="InterPro" id="IPR013780">
    <property type="entry name" value="Glyco_hydro_b"/>
</dbReference>
<evidence type="ECO:0000259" key="3">
    <source>
        <dbReference type="Pfam" id="PF01055"/>
    </source>
</evidence>
<reference evidence="5 6" key="1">
    <citation type="submission" date="2020-10" db="EMBL/GenBank/DDBJ databases">
        <title>Connecting structure to function with the recovery of over 1000 high-quality activated sludge metagenome-assembled genomes encoding full-length rRNA genes using long-read sequencing.</title>
        <authorList>
            <person name="Singleton C.M."/>
            <person name="Petriglieri F."/>
            <person name="Kristensen J.M."/>
            <person name="Kirkegaard R.H."/>
            <person name="Michaelsen T.Y."/>
            <person name="Andersen M.H."/>
            <person name="Karst S.M."/>
            <person name="Dueholm M.S."/>
            <person name="Nielsen P.H."/>
            <person name="Albertsen M."/>
        </authorList>
    </citation>
    <scope>NUCLEOTIDE SEQUENCE [LARGE SCALE GENOMIC DNA]</scope>
    <source>
        <strain evidence="5">OdNE_18-Q3-R46-58_MAXAC.008</strain>
    </source>
</reference>
<comment type="caution">
    <text evidence="5">The sequence shown here is derived from an EMBL/GenBank/DDBJ whole genome shotgun (WGS) entry which is preliminary data.</text>
</comment>
<organism evidence="5 6">
    <name type="scientific">Candidatus Geothrix odensensis</name>
    <dbReference type="NCBI Taxonomy" id="2954440"/>
    <lineage>
        <taxon>Bacteria</taxon>
        <taxon>Pseudomonadati</taxon>
        <taxon>Acidobacteriota</taxon>
        <taxon>Holophagae</taxon>
        <taxon>Holophagales</taxon>
        <taxon>Holophagaceae</taxon>
        <taxon>Geothrix</taxon>
    </lineage>
</organism>
<dbReference type="Proteomes" id="UP000709959">
    <property type="component" value="Unassembled WGS sequence"/>
</dbReference>
<dbReference type="Pfam" id="PF21365">
    <property type="entry name" value="Glyco_hydro_31_3rd"/>
    <property type="match status" value="1"/>
</dbReference>
<feature type="domain" description="Glycoside hydrolase family 31 TIM barrel" evidence="3">
    <location>
        <begin position="226"/>
        <end position="550"/>
    </location>
</feature>
<dbReference type="InterPro" id="IPR017853">
    <property type="entry name" value="GH"/>
</dbReference>
<protein>
    <submittedName>
        <fullName evidence="5">Glycoside hydrolase family 31 protein</fullName>
    </submittedName>
</protein>
<evidence type="ECO:0000259" key="4">
    <source>
        <dbReference type="Pfam" id="PF21365"/>
    </source>
</evidence>
<sequence length="764" mass="83578">MRLRFLPRLLSLGLTLGGLLLPAQEGSHVLRTAKAQARLTLAEGALLRITATAEGASPALPPVTLDLPAGAPFRPVSGTALLEAGGTRLTPTGPASVTVTPRDGRPFHLTLEGDAARLTLRIVAEGATAFHGFGQAVKALGVTDESLELYHEPHFGDQTYLHLPFFFSDSGLAVVFNAAGRDQVDVAKGREVTLTTTTGRLDLYAWSDPDPAALVARWYRLSGSQSLLPRWAFGYIQSRYGYRTDAEVRQTVELFRRFKLPLSAIVLDLYWFKRMGDLAWNREAFPDPEGLAAWLHSKGVKLVTISEPFFTRDSQAFAELDAAGALAKDDQGQTVLWKDWWDFGKEIGGGVINPLAPKAAELLGGRYRKLAAGGVDGFWIDLGEPERVPGEARFGTKGEYDERAFHNAFNLEWAKLVRGAFLAAHPDRRPFILSRSGYLGIAGLGVSTWSGDVPASWKGLKDQLPLGLSASLSGLPFWGSDVGGFITRGGEAMPPDPELYLRWQQFGAFTPVYRAHGTGPREPWIYGEAWMQRVKAVLDRRQQLLPYIYSTAYQVWSEGRPMLRPLFFLDPADAALRTDTSAFLLGDAILLAPVTQPLEKEAVKQVRLPKGTWYDAFTLERHAGGREVEIPLTLDRFPLFYREGAILPVDAGAGAEGLILLPGLTPSTFSVFSDDGETEAYRRGAGEKLRVELDARGVSFSGATRERELVLLLPRSLKLAQPLAEGGADPLFQRLRVALKPGRQRVPFPLFASSHDGAARDAGR</sequence>
<dbReference type="Gene3D" id="2.60.40.1760">
    <property type="entry name" value="glycosyl hydrolase (family 31)"/>
    <property type="match status" value="1"/>
</dbReference>
<dbReference type="AlphaFoldDB" id="A0A936F180"/>
<dbReference type="GO" id="GO:0005975">
    <property type="term" value="P:carbohydrate metabolic process"/>
    <property type="evidence" value="ECO:0007669"/>
    <property type="project" value="InterPro"/>
</dbReference>
<name>A0A936F180_9BACT</name>
<dbReference type="PANTHER" id="PTHR22762:SF166">
    <property type="entry name" value="ALPHA-GLUCOSIDASE"/>
    <property type="match status" value="1"/>
</dbReference>
<evidence type="ECO:0000256" key="1">
    <source>
        <dbReference type="ARBA" id="ARBA00007806"/>
    </source>
</evidence>
<evidence type="ECO:0000313" key="6">
    <source>
        <dbReference type="Proteomes" id="UP000709959"/>
    </source>
</evidence>
<evidence type="ECO:0000256" key="2">
    <source>
        <dbReference type="RuleBase" id="RU361185"/>
    </source>
</evidence>
<dbReference type="GO" id="GO:0030246">
    <property type="term" value="F:carbohydrate binding"/>
    <property type="evidence" value="ECO:0007669"/>
    <property type="project" value="InterPro"/>
</dbReference>
<dbReference type="Pfam" id="PF01055">
    <property type="entry name" value="Glyco_hydro_31_2nd"/>
    <property type="match status" value="1"/>
</dbReference>
<dbReference type="SUPFAM" id="SSF51445">
    <property type="entry name" value="(Trans)glycosidases"/>
    <property type="match status" value="1"/>
</dbReference>
<dbReference type="PANTHER" id="PTHR22762">
    <property type="entry name" value="ALPHA-GLUCOSIDASE"/>
    <property type="match status" value="1"/>
</dbReference>
<feature type="domain" description="Glycosyl hydrolase family 31 C-terminal" evidence="4">
    <location>
        <begin position="559"/>
        <end position="647"/>
    </location>
</feature>
<dbReference type="GO" id="GO:0004553">
    <property type="term" value="F:hydrolase activity, hydrolyzing O-glycosyl compounds"/>
    <property type="evidence" value="ECO:0007669"/>
    <property type="project" value="InterPro"/>
</dbReference>